<gene>
    <name evidence="2" type="ORF">BN1051_03172</name>
</gene>
<reference evidence="2" key="1">
    <citation type="submission" date="2014-07" db="EMBL/GenBank/DDBJ databases">
        <authorList>
            <person name="Urmite Genomes Urmite Genomes"/>
        </authorList>
    </citation>
    <scope>NUCLEOTIDE SEQUENCE</scope>
    <source>
        <strain evidence="2">11W110_air</strain>
    </source>
</reference>
<evidence type="ECO:0000313" key="2">
    <source>
        <dbReference type="EMBL" id="CEA09799.1"/>
    </source>
</evidence>
<name>A0A078MUA8_9MICC</name>
<proteinExistence type="predicted"/>
<protein>
    <recommendedName>
        <fullName evidence="3">DUF2243 domain-containing protein</fullName>
    </recommendedName>
</protein>
<dbReference type="PATRIC" id="fig|1461584.3.peg.3146"/>
<feature type="transmembrane region" description="Helical" evidence="1">
    <location>
        <begin position="128"/>
        <end position="146"/>
    </location>
</feature>
<feature type="transmembrane region" description="Helical" evidence="1">
    <location>
        <begin position="20"/>
        <end position="39"/>
    </location>
</feature>
<dbReference type="AlphaFoldDB" id="A0A078MUA8"/>
<keyword evidence="1" id="KW-1133">Transmembrane helix</keyword>
<keyword evidence="1" id="KW-0472">Membrane</keyword>
<evidence type="ECO:0000256" key="1">
    <source>
        <dbReference type="SAM" id="Phobius"/>
    </source>
</evidence>
<sequence length="163" mass="18004">MASETETAPTARRRNLLSGLLLGIGIAGFVDEVVFHQLLHWHHFYDRATLAADLVSDGLFHAFSWFATVAALFLFADLRRRQELIGARWAGAVLLGAGAFQLYDGIVQHKLLNLHQIRYDVDLLPYDAAWNGAAVLLILAGAALLYRTRSAVPALRVSHRTDA</sequence>
<dbReference type="EMBL" id="LN483072">
    <property type="protein sequence ID" value="CEA09799.1"/>
    <property type="molecule type" value="Genomic_DNA"/>
</dbReference>
<keyword evidence="1" id="KW-0812">Transmembrane</keyword>
<evidence type="ECO:0008006" key="3">
    <source>
        <dbReference type="Google" id="ProtNLM"/>
    </source>
</evidence>
<organism evidence="2">
    <name type="scientific">Arthrobacter saudimassiliensis</name>
    <dbReference type="NCBI Taxonomy" id="1461584"/>
    <lineage>
        <taxon>Bacteria</taxon>
        <taxon>Bacillati</taxon>
        <taxon>Actinomycetota</taxon>
        <taxon>Actinomycetes</taxon>
        <taxon>Micrococcales</taxon>
        <taxon>Micrococcaceae</taxon>
        <taxon>Arthrobacter</taxon>
    </lineage>
</organism>
<dbReference type="Pfam" id="PF10002">
    <property type="entry name" value="DUF2243"/>
    <property type="match status" value="1"/>
</dbReference>
<accession>A0A078MUA8</accession>
<dbReference type="InterPro" id="IPR018719">
    <property type="entry name" value="DUF2243_membrane"/>
</dbReference>
<feature type="transmembrane region" description="Helical" evidence="1">
    <location>
        <begin position="59"/>
        <end position="78"/>
    </location>
</feature>
<feature type="transmembrane region" description="Helical" evidence="1">
    <location>
        <begin position="85"/>
        <end position="103"/>
    </location>
</feature>